<keyword evidence="6" id="KW-1133">Transmembrane helix</keyword>
<dbReference type="PANTHER" id="PTHR11010:SF38">
    <property type="entry name" value="LYSOSOMAL PRO-X CARBOXYPEPTIDASE"/>
    <property type="match status" value="1"/>
</dbReference>
<dbReference type="InterPro" id="IPR008758">
    <property type="entry name" value="Peptidase_S28"/>
</dbReference>
<dbReference type="EMBL" id="KB007797">
    <property type="protein sequence ID" value="ELR25656.1"/>
    <property type="molecule type" value="Genomic_DNA"/>
</dbReference>
<dbReference type="GO" id="GO:0070008">
    <property type="term" value="F:serine-type exopeptidase activity"/>
    <property type="evidence" value="ECO:0007669"/>
    <property type="project" value="InterPro"/>
</dbReference>
<name>L8HMP8_ACACF</name>
<evidence type="ECO:0000313" key="7">
    <source>
        <dbReference type="EMBL" id="ELR25656.1"/>
    </source>
</evidence>
<dbReference type="Proteomes" id="UP000011083">
    <property type="component" value="Unassembled WGS sequence"/>
</dbReference>
<dbReference type="OrthoDB" id="1735038at2759"/>
<evidence type="ECO:0000256" key="2">
    <source>
        <dbReference type="ARBA" id="ARBA00022670"/>
    </source>
</evidence>
<dbReference type="RefSeq" id="XP_004358089.1">
    <property type="nucleotide sequence ID" value="XM_004358032.1"/>
</dbReference>
<dbReference type="GO" id="GO:0004180">
    <property type="term" value="F:carboxypeptidase activity"/>
    <property type="evidence" value="ECO:0007669"/>
    <property type="project" value="UniProtKB-KW"/>
</dbReference>
<evidence type="ECO:0000256" key="3">
    <source>
        <dbReference type="ARBA" id="ARBA00022729"/>
    </source>
</evidence>
<dbReference type="PANTHER" id="PTHR11010">
    <property type="entry name" value="PROTEASE S28 PRO-X CARBOXYPEPTIDASE-RELATED"/>
    <property type="match status" value="1"/>
</dbReference>
<keyword evidence="4" id="KW-0378">Hydrolase</keyword>
<dbReference type="GeneID" id="14926722"/>
<dbReference type="AlphaFoldDB" id="L8HMP8"/>
<keyword evidence="6" id="KW-0472">Membrane</keyword>
<keyword evidence="8" id="KW-1185">Reference proteome</keyword>
<keyword evidence="7" id="KW-0121">Carboxypeptidase</keyword>
<evidence type="ECO:0000256" key="1">
    <source>
        <dbReference type="ARBA" id="ARBA00011079"/>
    </source>
</evidence>
<keyword evidence="5" id="KW-0325">Glycoprotein</keyword>
<keyword evidence="2" id="KW-0645">Protease</keyword>
<dbReference type="Gene3D" id="3.40.50.1820">
    <property type="entry name" value="alpha/beta hydrolase"/>
    <property type="match status" value="1"/>
</dbReference>
<dbReference type="KEGG" id="acan:ACA1_119440"/>
<dbReference type="InterPro" id="IPR042269">
    <property type="entry name" value="Ser_carbopepase_S28_SKS"/>
</dbReference>
<evidence type="ECO:0000256" key="6">
    <source>
        <dbReference type="SAM" id="Phobius"/>
    </source>
</evidence>
<accession>L8HMP8</accession>
<evidence type="ECO:0000256" key="5">
    <source>
        <dbReference type="ARBA" id="ARBA00023180"/>
    </source>
</evidence>
<dbReference type="Gene3D" id="1.20.120.980">
    <property type="entry name" value="Serine carboxypeptidase S28, SKS domain"/>
    <property type="match status" value="1"/>
</dbReference>
<dbReference type="GO" id="GO:0006508">
    <property type="term" value="P:proteolysis"/>
    <property type="evidence" value="ECO:0007669"/>
    <property type="project" value="UniProtKB-KW"/>
</dbReference>
<comment type="similarity">
    <text evidence="1">Belongs to the peptidase S28 family.</text>
</comment>
<dbReference type="InterPro" id="IPR029058">
    <property type="entry name" value="AB_hydrolase_fold"/>
</dbReference>
<keyword evidence="3" id="KW-0732">Signal</keyword>
<gene>
    <name evidence="7" type="ORF">ACA1_119440</name>
</gene>
<dbReference type="GO" id="GO:0008239">
    <property type="term" value="F:dipeptidyl-peptidase activity"/>
    <property type="evidence" value="ECO:0007669"/>
    <property type="project" value="TreeGrafter"/>
</dbReference>
<reference evidence="7 8" key="1">
    <citation type="journal article" date="2013" name="Genome Biol.">
        <title>Genome of Acanthamoeba castellanii highlights extensive lateral gene transfer and early evolution of tyrosine kinase signaling.</title>
        <authorList>
            <person name="Clarke M."/>
            <person name="Lohan A.J."/>
            <person name="Liu B."/>
            <person name="Lagkouvardos I."/>
            <person name="Roy S."/>
            <person name="Zafar N."/>
            <person name="Bertelli C."/>
            <person name="Schilde C."/>
            <person name="Kianianmomeni A."/>
            <person name="Burglin T.R."/>
            <person name="Frech C."/>
            <person name="Turcotte B."/>
            <person name="Kopec K.O."/>
            <person name="Synnott J.M."/>
            <person name="Choo C."/>
            <person name="Paponov I."/>
            <person name="Finkler A."/>
            <person name="Soon Heng Tan C."/>
            <person name="Hutchins A.P."/>
            <person name="Weinmeier T."/>
            <person name="Rattei T."/>
            <person name="Chu J.S."/>
            <person name="Gimenez G."/>
            <person name="Irimia M."/>
            <person name="Rigden D.J."/>
            <person name="Fitzpatrick D.A."/>
            <person name="Lorenzo-Morales J."/>
            <person name="Bateman A."/>
            <person name="Chiu C.H."/>
            <person name="Tang P."/>
            <person name="Hegemann P."/>
            <person name="Fromm H."/>
            <person name="Raoult D."/>
            <person name="Greub G."/>
            <person name="Miranda-Saavedra D."/>
            <person name="Chen N."/>
            <person name="Nash P."/>
            <person name="Ginger M.L."/>
            <person name="Horn M."/>
            <person name="Schaap P."/>
            <person name="Caler L."/>
            <person name="Loftus B."/>
        </authorList>
    </citation>
    <scope>NUCLEOTIDE SEQUENCE [LARGE SCALE GENOMIC DNA]</scope>
    <source>
        <strain evidence="7 8">Neff</strain>
    </source>
</reference>
<feature type="transmembrane region" description="Helical" evidence="6">
    <location>
        <begin position="508"/>
        <end position="534"/>
    </location>
</feature>
<dbReference type="VEuPathDB" id="AmoebaDB:ACA1_119440"/>
<dbReference type="Pfam" id="PF05577">
    <property type="entry name" value="Peptidase_S28"/>
    <property type="match status" value="1"/>
</dbReference>
<keyword evidence="6" id="KW-0812">Transmembrane</keyword>
<organism evidence="7 8">
    <name type="scientific">Acanthamoeba castellanii (strain ATCC 30010 / Neff)</name>
    <dbReference type="NCBI Taxonomy" id="1257118"/>
    <lineage>
        <taxon>Eukaryota</taxon>
        <taxon>Amoebozoa</taxon>
        <taxon>Discosea</taxon>
        <taxon>Longamoebia</taxon>
        <taxon>Centramoebida</taxon>
        <taxon>Acanthamoebidae</taxon>
        <taxon>Acanthamoeba</taxon>
    </lineage>
</organism>
<proteinExistence type="inferred from homology"/>
<protein>
    <submittedName>
        <fullName evidence="7">Serine carboxypeptidase S28</fullName>
    </submittedName>
</protein>
<sequence>MSFLARVPYSLALLATASGLFLIFNLAGASAAVVGGPTLSAGGRIGVAAAYSDFALNFTQAVDHFNSLDARTFHQRYWENQRWWKVPTQAQAHPMAILRINSFHDDGDWNTSTIVTWAKELGAIVFDLEPRYAGKSYPLPDVRTEDLRFYSIEQNVADVVSFISNKSALLPNNTRWVVMGELFDGAFATWVRAKPRVAFGVVAVSPHLLAVEGYPDYDLAYQAAIGSKCSKVIHDLLETVSWTLNNETANKAYQKQCGSSVTLPNAEFMYVVSTILFGNMDSNYATLCSTFEKVKDKDNTTRLDTLAKFIVAINDEWNMEFTDWDFALDTGGNMSDTGAGFRPTYYLKCTQLGQFETPAKSGYSLVPAERTVDWYLSVCHKLFPNLTADGPNVAQVNTNFGGRVPEGCNMAFVVSPNDPYSTLGPDPVLVPSKTKASGNKIIQIDCASPQVGLSLFLPATSADALCLTKARAQVFQTLQAWQTQPDTCPTVPSGGGGGGGEGHGDGDMALVGVFSAVGGIILGISITGVIFFYLSRKIIQRWKASAYAHVN</sequence>
<evidence type="ECO:0000313" key="8">
    <source>
        <dbReference type="Proteomes" id="UP000011083"/>
    </source>
</evidence>
<evidence type="ECO:0000256" key="4">
    <source>
        <dbReference type="ARBA" id="ARBA00022801"/>
    </source>
</evidence>